<name>A0ABR3SBE8_9PEZI</name>
<dbReference type="SUPFAM" id="SSF53590">
    <property type="entry name" value="Nucleoside hydrolase"/>
    <property type="match status" value="1"/>
</dbReference>
<dbReference type="Gene3D" id="3.90.245.10">
    <property type="entry name" value="Ribonucleoside hydrolase-like"/>
    <property type="match status" value="1"/>
</dbReference>
<comment type="caution">
    <text evidence="4">The sequence shown here is derived from an EMBL/GenBank/DDBJ whole genome shotgun (WGS) entry which is preliminary data.</text>
</comment>
<dbReference type="Pfam" id="PF01156">
    <property type="entry name" value="IU_nuc_hydro"/>
    <property type="match status" value="1"/>
</dbReference>
<organism evidence="4 5">
    <name type="scientific">Neofusicoccum ribis</name>
    <dbReference type="NCBI Taxonomy" id="45134"/>
    <lineage>
        <taxon>Eukaryota</taxon>
        <taxon>Fungi</taxon>
        <taxon>Dikarya</taxon>
        <taxon>Ascomycota</taxon>
        <taxon>Pezizomycotina</taxon>
        <taxon>Dothideomycetes</taxon>
        <taxon>Dothideomycetes incertae sedis</taxon>
        <taxon>Botryosphaeriales</taxon>
        <taxon>Botryosphaeriaceae</taxon>
        <taxon>Neofusicoccum</taxon>
    </lineage>
</organism>
<feature type="signal peptide" evidence="2">
    <location>
        <begin position="1"/>
        <end position="16"/>
    </location>
</feature>
<keyword evidence="2" id="KW-0732">Signal</keyword>
<evidence type="ECO:0000313" key="5">
    <source>
        <dbReference type="Proteomes" id="UP001521116"/>
    </source>
</evidence>
<feature type="chain" id="PRO_5045319803" description="Inosine/uridine-preferring nucleoside hydrolase domain-containing protein" evidence="2">
    <location>
        <begin position="17"/>
        <end position="401"/>
    </location>
</feature>
<dbReference type="InterPro" id="IPR052775">
    <property type="entry name" value="IUN_hydrolase"/>
</dbReference>
<keyword evidence="5" id="KW-1185">Reference proteome</keyword>
<reference evidence="4 5" key="1">
    <citation type="submission" date="2024-02" db="EMBL/GenBank/DDBJ databases">
        <title>De novo assembly and annotation of 12 fungi associated with fruit tree decline syndrome in Ontario, Canada.</title>
        <authorList>
            <person name="Sulman M."/>
            <person name="Ellouze W."/>
            <person name="Ilyukhin E."/>
        </authorList>
    </citation>
    <scope>NUCLEOTIDE SEQUENCE [LARGE SCALE GENOMIC DNA]</scope>
    <source>
        <strain evidence="4 5">M1-105</strain>
    </source>
</reference>
<dbReference type="EMBL" id="JAJVDC020000304">
    <property type="protein sequence ID" value="KAL1615600.1"/>
    <property type="molecule type" value="Genomic_DNA"/>
</dbReference>
<feature type="domain" description="Inosine/uridine-preferring nucleoside hydrolase" evidence="3">
    <location>
        <begin position="36"/>
        <end position="350"/>
    </location>
</feature>
<dbReference type="PANTHER" id="PTHR46190">
    <property type="entry name" value="SI:CH211-201H21.5-RELATED"/>
    <property type="match status" value="1"/>
</dbReference>
<dbReference type="PANTHER" id="PTHR46190:SF1">
    <property type="entry name" value="SI:CH211-201H21.5"/>
    <property type="match status" value="1"/>
</dbReference>
<comment type="similarity">
    <text evidence="1">Belongs to the IUNH family.</text>
</comment>
<sequence length="401" mass="43709">MRLLAALLTALPIAAAAPATFRRRDNTTSTPYRPKVILDNDWSPAGFIPFLQALDAGWEVLGLASDTANTWALQTGLHGLATLEVGNLSCIPVYKGADYPLLHTAKRYEAWKAIHGALPWEGAFAPENLTYEALGNDPTSGDPRRVSRAAFSEGFPNTTFAADTNAAYFMVQQVRKYPGEVSIYAGGALTNIALAVRMDPDFASLAKELIIMGGYLDVNLLQTTGSVMQADINGDINLMIDPEAAKIALTADFPNISEWSRQERAGALRSVATYSRSSAAITSTVTNQVFPTQDFLDEVYAVKNPYSKLFYNKYGTVFPFWDETTAAIMIDPSIVTNSTQFYLDVDTAYASSRYGNIHAYQEALAPPGLRLVNFPIAIDGDRLKAEIKRAVQHPKSCADIV</sequence>
<evidence type="ECO:0000313" key="4">
    <source>
        <dbReference type="EMBL" id="KAL1615600.1"/>
    </source>
</evidence>
<evidence type="ECO:0000256" key="2">
    <source>
        <dbReference type="SAM" id="SignalP"/>
    </source>
</evidence>
<evidence type="ECO:0000259" key="3">
    <source>
        <dbReference type="Pfam" id="PF01156"/>
    </source>
</evidence>
<protein>
    <recommendedName>
        <fullName evidence="3">Inosine/uridine-preferring nucleoside hydrolase domain-containing protein</fullName>
    </recommendedName>
</protein>
<dbReference type="InterPro" id="IPR036452">
    <property type="entry name" value="Ribo_hydro-like"/>
</dbReference>
<gene>
    <name evidence="4" type="ORF">SLS56_011751</name>
</gene>
<proteinExistence type="inferred from homology"/>
<evidence type="ECO:0000256" key="1">
    <source>
        <dbReference type="ARBA" id="ARBA00009176"/>
    </source>
</evidence>
<dbReference type="InterPro" id="IPR001910">
    <property type="entry name" value="Inosine/uridine_hydrolase_dom"/>
</dbReference>
<dbReference type="Proteomes" id="UP001521116">
    <property type="component" value="Unassembled WGS sequence"/>
</dbReference>
<accession>A0ABR3SBE8</accession>